<dbReference type="GO" id="GO:0004843">
    <property type="term" value="F:cysteine-type deubiquitinase activity"/>
    <property type="evidence" value="ECO:0007669"/>
    <property type="project" value="TreeGrafter"/>
</dbReference>
<dbReference type="Gene3D" id="3.90.70.80">
    <property type="match status" value="1"/>
</dbReference>
<feature type="coiled-coil region" evidence="2">
    <location>
        <begin position="284"/>
        <end position="311"/>
    </location>
</feature>
<dbReference type="SUPFAM" id="SSF54001">
    <property type="entry name" value="Cysteine proteinases"/>
    <property type="match status" value="1"/>
</dbReference>
<comment type="caution">
    <text evidence="5">The sequence shown here is derived from an EMBL/GenBank/DDBJ whole genome shotgun (WGS) entry which is preliminary data.</text>
</comment>
<keyword evidence="6" id="KW-1185">Reference proteome</keyword>
<evidence type="ECO:0000259" key="3">
    <source>
        <dbReference type="PROSITE" id="PS50157"/>
    </source>
</evidence>
<dbReference type="OrthoDB" id="10060368at2759"/>
<reference evidence="5" key="1">
    <citation type="submission" date="2021-03" db="EMBL/GenBank/DDBJ databases">
        <authorList>
            <person name="Bekaert M."/>
        </authorList>
    </citation>
    <scope>NUCLEOTIDE SEQUENCE</scope>
</reference>
<dbReference type="EMBL" id="CAJPWZ010002912">
    <property type="protein sequence ID" value="CAG2247653.1"/>
    <property type="molecule type" value="Genomic_DNA"/>
</dbReference>
<evidence type="ECO:0000256" key="1">
    <source>
        <dbReference type="PROSITE-ProRule" id="PRU00042"/>
    </source>
</evidence>
<evidence type="ECO:0008006" key="7">
    <source>
        <dbReference type="Google" id="ProtNLM"/>
    </source>
</evidence>
<evidence type="ECO:0000313" key="5">
    <source>
        <dbReference type="EMBL" id="CAG2247653.1"/>
    </source>
</evidence>
<gene>
    <name evidence="5" type="ORF">MEDL_59521</name>
</gene>
<name>A0A8S3UUA3_MYTED</name>
<evidence type="ECO:0000313" key="6">
    <source>
        <dbReference type="Proteomes" id="UP000683360"/>
    </source>
</evidence>
<feature type="domain" description="OTU" evidence="4">
    <location>
        <begin position="107"/>
        <end position="271"/>
    </location>
</feature>
<dbReference type="PROSITE" id="PS50157">
    <property type="entry name" value="ZINC_FINGER_C2H2_2"/>
    <property type="match status" value="1"/>
</dbReference>
<dbReference type="InterPro" id="IPR038765">
    <property type="entry name" value="Papain-like_cys_pep_sf"/>
</dbReference>
<feature type="domain" description="C2H2-type" evidence="3">
    <location>
        <begin position="241"/>
        <end position="265"/>
    </location>
</feature>
<dbReference type="PROSITE" id="PS50802">
    <property type="entry name" value="OTU"/>
    <property type="match status" value="1"/>
</dbReference>
<evidence type="ECO:0000256" key="2">
    <source>
        <dbReference type="SAM" id="Coils"/>
    </source>
</evidence>
<sequence length="313" mass="35756">MSTTISDTRVSYMKSSEDKNNGTQNYIDMSNFRCYHGMQIINRKACIALSDIPAALTPTASDCSSGGNTSQLSVALDERVIANVLQQCVNDAACEEFLRDMRTKGLNFRGDTPMDGNCCFWAASDQLHLLNDQITDTVDSYTHVQLRSEMAHFSRFLTVDFKDYMASMKQDGTYADHISLETLQTILKKNIKVIMSAAGEDIQIGDNTSTQCLIFKNDDFMAVKMTSIRKKVHVYIAKMMFTCRHCGAEYLSREKMMRHVRNKHSKTIVECRYCSYKVSSSLAFRMKEHEKAKHSEQIEQQRRELNKTMINQE</sequence>
<keyword evidence="1" id="KW-0862">Zinc</keyword>
<organism evidence="5 6">
    <name type="scientific">Mytilus edulis</name>
    <name type="common">Blue mussel</name>
    <dbReference type="NCBI Taxonomy" id="6550"/>
    <lineage>
        <taxon>Eukaryota</taxon>
        <taxon>Metazoa</taxon>
        <taxon>Spiralia</taxon>
        <taxon>Lophotrochozoa</taxon>
        <taxon>Mollusca</taxon>
        <taxon>Bivalvia</taxon>
        <taxon>Autobranchia</taxon>
        <taxon>Pteriomorphia</taxon>
        <taxon>Mytilida</taxon>
        <taxon>Mytiloidea</taxon>
        <taxon>Mytilidae</taxon>
        <taxon>Mytilinae</taxon>
        <taxon>Mytilus</taxon>
    </lineage>
</organism>
<dbReference type="SMART" id="SM00355">
    <property type="entry name" value="ZnF_C2H2"/>
    <property type="match status" value="2"/>
</dbReference>
<dbReference type="Gene3D" id="3.30.160.60">
    <property type="entry name" value="Classic Zinc Finger"/>
    <property type="match status" value="1"/>
</dbReference>
<evidence type="ECO:0000259" key="4">
    <source>
        <dbReference type="PROSITE" id="PS50802"/>
    </source>
</evidence>
<dbReference type="InterPro" id="IPR003323">
    <property type="entry name" value="OTU_dom"/>
</dbReference>
<dbReference type="InterPro" id="IPR050704">
    <property type="entry name" value="Peptidase_C85-like"/>
</dbReference>
<proteinExistence type="predicted"/>
<dbReference type="AlphaFoldDB" id="A0A8S3UUA3"/>
<protein>
    <recommendedName>
        <fullName evidence="7">C2H2-type domain-containing protein</fullName>
    </recommendedName>
</protein>
<dbReference type="GO" id="GO:0008270">
    <property type="term" value="F:zinc ion binding"/>
    <property type="evidence" value="ECO:0007669"/>
    <property type="project" value="UniProtKB-KW"/>
</dbReference>
<dbReference type="PROSITE" id="PS00028">
    <property type="entry name" value="ZINC_FINGER_C2H2_1"/>
    <property type="match status" value="1"/>
</dbReference>
<dbReference type="Pfam" id="PF02338">
    <property type="entry name" value="OTU"/>
    <property type="match status" value="1"/>
</dbReference>
<keyword evidence="1" id="KW-0479">Metal-binding</keyword>
<dbReference type="Proteomes" id="UP000683360">
    <property type="component" value="Unassembled WGS sequence"/>
</dbReference>
<accession>A0A8S3UUA3</accession>
<dbReference type="PANTHER" id="PTHR12419">
    <property type="entry name" value="OTU DOMAIN CONTAINING PROTEIN"/>
    <property type="match status" value="1"/>
</dbReference>
<keyword evidence="2" id="KW-0175">Coiled coil</keyword>
<keyword evidence="1" id="KW-0863">Zinc-finger</keyword>
<dbReference type="InterPro" id="IPR013087">
    <property type="entry name" value="Znf_C2H2_type"/>
</dbReference>
<dbReference type="GO" id="GO:0016579">
    <property type="term" value="P:protein deubiquitination"/>
    <property type="evidence" value="ECO:0007669"/>
    <property type="project" value="TreeGrafter"/>
</dbReference>